<accession>A0ACB9SEV1</accession>
<organism evidence="1 2">
    <name type="scientific">Melastoma candidum</name>
    <dbReference type="NCBI Taxonomy" id="119954"/>
    <lineage>
        <taxon>Eukaryota</taxon>
        <taxon>Viridiplantae</taxon>
        <taxon>Streptophyta</taxon>
        <taxon>Embryophyta</taxon>
        <taxon>Tracheophyta</taxon>
        <taxon>Spermatophyta</taxon>
        <taxon>Magnoliopsida</taxon>
        <taxon>eudicotyledons</taxon>
        <taxon>Gunneridae</taxon>
        <taxon>Pentapetalae</taxon>
        <taxon>rosids</taxon>
        <taxon>malvids</taxon>
        <taxon>Myrtales</taxon>
        <taxon>Melastomataceae</taxon>
        <taxon>Melastomatoideae</taxon>
        <taxon>Melastomateae</taxon>
        <taxon>Melastoma</taxon>
    </lineage>
</organism>
<reference evidence="2" key="1">
    <citation type="journal article" date="2023" name="Front. Plant Sci.">
        <title>Chromosomal-level genome assembly of Melastoma candidum provides insights into trichome evolution.</title>
        <authorList>
            <person name="Zhong Y."/>
            <person name="Wu W."/>
            <person name="Sun C."/>
            <person name="Zou P."/>
            <person name="Liu Y."/>
            <person name="Dai S."/>
            <person name="Zhou R."/>
        </authorList>
    </citation>
    <scope>NUCLEOTIDE SEQUENCE [LARGE SCALE GENOMIC DNA]</scope>
</reference>
<protein>
    <submittedName>
        <fullName evidence="1">Uncharacterized protein</fullName>
    </submittedName>
</protein>
<sequence>MCQKWRHGSLIRLKNGEKQRYQLQLSFTNCLAELKCLYQIFIIALIILQRREHVQHLILVSSAGFTCESFGKTEWLFRFRTTWKGANAKHLWESNCTPQKLAAKASGNLCLK</sequence>
<proteinExistence type="predicted"/>
<name>A0ACB9SEV1_9MYRT</name>
<comment type="caution">
    <text evidence="1">The sequence shown here is derived from an EMBL/GenBank/DDBJ whole genome shotgun (WGS) entry which is preliminary data.</text>
</comment>
<evidence type="ECO:0000313" key="2">
    <source>
        <dbReference type="Proteomes" id="UP001057402"/>
    </source>
</evidence>
<keyword evidence="2" id="KW-1185">Reference proteome</keyword>
<dbReference type="EMBL" id="CM042880">
    <property type="protein sequence ID" value="KAI4389604.1"/>
    <property type="molecule type" value="Genomic_DNA"/>
</dbReference>
<gene>
    <name evidence="1" type="ORF">MLD38_001813</name>
</gene>
<evidence type="ECO:0000313" key="1">
    <source>
        <dbReference type="EMBL" id="KAI4389604.1"/>
    </source>
</evidence>
<dbReference type="Proteomes" id="UP001057402">
    <property type="component" value="Chromosome 1"/>
</dbReference>